<dbReference type="AlphaFoldDB" id="A6H9K5"/>
<accession>A6H9K5</accession>
<dbReference type="Proteomes" id="UP000234681">
    <property type="component" value="Chromosome 6"/>
</dbReference>
<reference evidence="2" key="1">
    <citation type="submission" date="2005-09" db="EMBL/GenBank/DDBJ databases">
        <authorList>
            <person name="Mural R.J."/>
            <person name="Li P.W."/>
            <person name="Adams M.D."/>
            <person name="Amanatides P.G."/>
            <person name="Baden-Tillson H."/>
            <person name="Barnstead M."/>
            <person name="Chin S.H."/>
            <person name="Dew I."/>
            <person name="Evans C.A."/>
            <person name="Ferriera S."/>
            <person name="Flanigan M."/>
            <person name="Fosler C."/>
            <person name="Glodek A."/>
            <person name="Gu Z."/>
            <person name="Holt R.A."/>
            <person name="Jennings D."/>
            <person name="Kraft C.L."/>
            <person name="Lu F."/>
            <person name="Nguyen T."/>
            <person name="Nusskern D.R."/>
            <person name="Pfannkoch C.M."/>
            <person name="Sitter C."/>
            <person name="Sutton G.G."/>
            <person name="Venter J.C."/>
            <person name="Wang Z."/>
            <person name="Woodage T."/>
            <person name="Zheng X.H."/>
            <person name="Zhong F."/>
        </authorList>
    </citation>
    <scope>NUCLEOTIDE SEQUENCE [LARGE SCALE GENOMIC DNA]</scope>
    <source>
        <strain>BN</strain>
        <strain evidence="2">Sprague-Dawley</strain>
    </source>
</reference>
<name>A6H9K5_RAT</name>
<feature type="non-terminal residue" evidence="1">
    <location>
        <position position="17"/>
    </location>
</feature>
<sequence length="17" mass="1918">MEAEGAQCRETLGRDDH</sequence>
<protein>
    <submittedName>
        <fullName evidence="1">RCG61887</fullName>
    </submittedName>
</protein>
<organism evidence="1 2">
    <name type="scientific">Rattus norvegicus</name>
    <name type="common">Rat</name>
    <dbReference type="NCBI Taxonomy" id="10116"/>
    <lineage>
        <taxon>Eukaryota</taxon>
        <taxon>Metazoa</taxon>
        <taxon>Chordata</taxon>
        <taxon>Craniata</taxon>
        <taxon>Vertebrata</taxon>
        <taxon>Euteleostomi</taxon>
        <taxon>Mammalia</taxon>
        <taxon>Eutheria</taxon>
        <taxon>Euarchontoglires</taxon>
        <taxon>Glires</taxon>
        <taxon>Rodentia</taxon>
        <taxon>Myomorpha</taxon>
        <taxon>Muroidea</taxon>
        <taxon>Muridae</taxon>
        <taxon>Murinae</taxon>
        <taxon>Rattus</taxon>
    </lineage>
</organism>
<evidence type="ECO:0000313" key="2">
    <source>
        <dbReference type="Proteomes" id="UP000234681"/>
    </source>
</evidence>
<evidence type="ECO:0000313" key="1">
    <source>
        <dbReference type="EMBL" id="EDM02710.1"/>
    </source>
</evidence>
<dbReference type="EMBL" id="CH473947">
    <property type="protein sequence ID" value="EDM02710.1"/>
    <property type="molecule type" value="Genomic_DNA"/>
</dbReference>
<gene>
    <name evidence="1" type="ORF">rCG_61887</name>
</gene>
<proteinExistence type="predicted"/>